<proteinExistence type="predicted"/>
<sequence>MSAAAGRVPSSGWYVEIVHPDGNVLSPQVDDGATPRPKLKGLPKVELPVDRDDKWLDDAFDRATIRVWQDGTRVPVETLIDRTHRDDSTVLTARGGDELTKRIERNVVEQESHTFVGNLVSSETSLATHVDTPINTTIVNSPLLSADTSTELTDALQEAIAPTDPIEASGSEIRLLDSCWVFEGEDSIITGEFSDASYSGGKATGIDSGISSAGDKGTWSFTPEYDVPASAVAVNIRADFRDGDGTGTVEPPEFEIRLNGSVLFNGQFLTSTTGIEWNDFSTDNEYNGPDLQAGSEYTLTIEVTDGTVGDADDRINFDVPVVYDNRFSYTWDNSVDANGYLSGPERKPDQWDVIFGEIPAVQSVSGGRIEVTMDDTSGNQQLALSVDDGSTWSTASNTSTFETDFASLGNGLTARVRLSRYGSQSGSTPTSGVSGQSLDVLDLFADLDTTPLVSNQAFDGEIVDVVNTVADDANAIWELVWDDSIGGLAFEWTQPGQRTASGDPSIIDFEVAIDSSSVNEKAVVYGTSRAVRDEEITADLGTPAALDNQYNQPGQVSIRSKSDGTEYTLGVDYEYNALAGKVTALSGGAIADGETLLVDYQARVRGEYSLPSWSGDETLATTRTIPNATTDQSAAQAAYVLVQQTHEPITTATVTIDKRPAGWSLIDAVSLADLPAPAMEIWSLKDKDGQVMLQLGSRDRVEDVVSRLQSRLESTANKV</sequence>
<dbReference type="RefSeq" id="WP_008324946.1">
    <property type="nucleotide sequence ID" value="NZ_AOLK01000020.1"/>
</dbReference>
<dbReference type="PROSITE" id="PS00018">
    <property type="entry name" value="EF_HAND_1"/>
    <property type="match status" value="1"/>
</dbReference>
<dbReference type="OrthoDB" id="329111at2157"/>
<dbReference type="STRING" id="1230453.C453_12661"/>
<dbReference type="InterPro" id="IPR018247">
    <property type="entry name" value="EF_Hand_1_Ca_BS"/>
</dbReference>
<dbReference type="EMBL" id="AOLK01000020">
    <property type="protein sequence ID" value="ELZ84397.1"/>
    <property type="molecule type" value="Genomic_DNA"/>
</dbReference>
<evidence type="ECO:0000313" key="1">
    <source>
        <dbReference type="EMBL" id="ELZ84397.1"/>
    </source>
</evidence>
<dbReference type="AlphaFoldDB" id="M0HKZ5"/>
<protein>
    <submittedName>
        <fullName evidence="1">Fibronectin type III domain-containing protein</fullName>
    </submittedName>
</protein>
<dbReference type="PATRIC" id="fig|1230453.4.peg.2504"/>
<name>M0HKZ5_HALEO</name>
<gene>
    <name evidence="1" type="ORF">C453_12661</name>
</gene>
<organism evidence="1 2">
    <name type="scientific">Haloferax elongans ATCC BAA-1513</name>
    <dbReference type="NCBI Taxonomy" id="1230453"/>
    <lineage>
        <taxon>Archaea</taxon>
        <taxon>Methanobacteriati</taxon>
        <taxon>Methanobacteriota</taxon>
        <taxon>Stenosarchaea group</taxon>
        <taxon>Halobacteria</taxon>
        <taxon>Halobacteriales</taxon>
        <taxon>Haloferacaceae</taxon>
        <taxon>Haloferax</taxon>
    </lineage>
</organism>
<dbReference type="Proteomes" id="UP000011612">
    <property type="component" value="Unassembled WGS sequence"/>
</dbReference>
<reference evidence="1 2" key="1">
    <citation type="journal article" date="2014" name="PLoS Genet.">
        <title>Phylogenetically driven sequencing of extremely halophilic archaea reveals strategies for static and dynamic osmo-response.</title>
        <authorList>
            <person name="Becker E.A."/>
            <person name="Seitzer P.M."/>
            <person name="Tritt A."/>
            <person name="Larsen D."/>
            <person name="Krusor M."/>
            <person name="Yao A.I."/>
            <person name="Wu D."/>
            <person name="Madern D."/>
            <person name="Eisen J.A."/>
            <person name="Darling A.E."/>
            <person name="Facciotti M.T."/>
        </authorList>
    </citation>
    <scope>NUCLEOTIDE SEQUENCE [LARGE SCALE GENOMIC DNA]</scope>
    <source>
        <strain evidence="1 2">ATCC BAA-1513</strain>
    </source>
</reference>
<comment type="caution">
    <text evidence="1">The sequence shown here is derived from an EMBL/GenBank/DDBJ whole genome shotgun (WGS) entry which is preliminary data.</text>
</comment>
<evidence type="ECO:0000313" key="2">
    <source>
        <dbReference type="Proteomes" id="UP000011612"/>
    </source>
</evidence>
<keyword evidence="2" id="KW-1185">Reference proteome</keyword>
<accession>M0HKZ5</accession>